<dbReference type="GO" id="GO:0016020">
    <property type="term" value="C:membrane"/>
    <property type="evidence" value="ECO:0007669"/>
    <property type="project" value="UniProtKB-SubCell"/>
</dbReference>
<dbReference type="AlphaFoldDB" id="A0A1U7PM83"/>
<dbReference type="OrthoDB" id="1809613at2"/>
<dbReference type="RefSeq" id="WP_076757943.1">
    <property type="nucleotide sequence ID" value="NZ_FTPL01000002.1"/>
</dbReference>
<organism evidence="6 7">
    <name type="scientific">Edaphobacillus lindanitolerans</name>
    <dbReference type="NCBI Taxonomy" id="550447"/>
    <lineage>
        <taxon>Bacteria</taxon>
        <taxon>Bacillati</taxon>
        <taxon>Bacillota</taxon>
        <taxon>Bacilli</taxon>
        <taxon>Bacillales</taxon>
        <taxon>Bacillaceae</taxon>
        <taxon>Edaphobacillus</taxon>
    </lineage>
</organism>
<dbReference type="PANTHER" id="PTHR37306:SF1">
    <property type="entry name" value="COLICIN V PRODUCTION PROTEIN"/>
    <property type="match status" value="1"/>
</dbReference>
<reference evidence="7" key="1">
    <citation type="submission" date="2017-01" db="EMBL/GenBank/DDBJ databases">
        <authorList>
            <person name="Varghese N."/>
            <person name="Submissions S."/>
        </authorList>
    </citation>
    <scope>NUCLEOTIDE SEQUENCE [LARGE SCALE GENOMIC DNA]</scope>
    <source>
        <strain evidence="7">MNA4</strain>
    </source>
</reference>
<keyword evidence="3 5" id="KW-1133">Transmembrane helix</keyword>
<evidence type="ECO:0000313" key="6">
    <source>
        <dbReference type="EMBL" id="SIT83690.1"/>
    </source>
</evidence>
<dbReference type="InterPro" id="IPR003825">
    <property type="entry name" value="Colicin-V_CvpA"/>
</dbReference>
<keyword evidence="2 5" id="KW-0812">Transmembrane</keyword>
<dbReference type="EMBL" id="FTPL01000002">
    <property type="protein sequence ID" value="SIT83690.1"/>
    <property type="molecule type" value="Genomic_DNA"/>
</dbReference>
<evidence type="ECO:0000256" key="3">
    <source>
        <dbReference type="ARBA" id="ARBA00022989"/>
    </source>
</evidence>
<dbReference type="PANTHER" id="PTHR37306">
    <property type="entry name" value="COLICIN V PRODUCTION PROTEIN"/>
    <property type="match status" value="1"/>
</dbReference>
<name>A0A1U7PM83_9BACI</name>
<evidence type="ECO:0000256" key="5">
    <source>
        <dbReference type="SAM" id="Phobius"/>
    </source>
</evidence>
<dbReference type="GO" id="GO:0009403">
    <property type="term" value="P:toxin biosynthetic process"/>
    <property type="evidence" value="ECO:0007669"/>
    <property type="project" value="InterPro"/>
</dbReference>
<keyword evidence="4 5" id="KW-0472">Membrane</keyword>
<keyword evidence="7" id="KW-1185">Reference proteome</keyword>
<feature type="transmembrane region" description="Helical" evidence="5">
    <location>
        <begin position="78"/>
        <end position="98"/>
    </location>
</feature>
<feature type="transmembrane region" description="Helical" evidence="5">
    <location>
        <begin position="26"/>
        <end position="43"/>
    </location>
</feature>
<evidence type="ECO:0000256" key="2">
    <source>
        <dbReference type="ARBA" id="ARBA00022692"/>
    </source>
</evidence>
<evidence type="ECO:0000256" key="1">
    <source>
        <dbReference type="ARBA" id="ARBA00004141"/>
    </source>
</evidence>
<protein>
    <submittedName>
        <fullName evidence="6">Uncharacterized membrane protein, required for colicin V production</fullName>
    </submittedName>
</protein>
<dbReference type="Proteomes" id="UP000187550">
    <property type="component" value="Unassembled WGS sequence"/>
</dbReference>
<sequence>MLDLIIVFVLLGGLIAGFKRGLIVQFIHMVSFIVALIVAWVYYKPLAEKFVLWIPYPAVEAGNSLKIAFGSIDFDQTFYRLLAFVFIFMAVKLVLQLLSSMLDFLKYLPVLGSVNAFAGAALGFVEFYLILFFLLYVFAMLPIPFVQDRIDSSILSGAILEHTPLISEAVKNWWYIYLK</sequence>
<dbReference type="Pfam" id="PF02674">
    <property type="entry name" value="Colicin_V"/>
    <property type="match status" value="1"/>
</dbReference>
<comment type="subcellular location">
    <subcellularLocation>
        <location evidence="1">Membrane</location>
        <topology evidence="1">Multi-pass membrane protein</topology>
    </subcellularLocation>
</comment>
<evidence type="ECO:0000313" key="7">
    <source>
        <dbReference type="Proteomes" id="UP000187550"/>
    </source>
</evidence>
<accession>A0A1U7PM83</accession>
<gene>
    <name evidence="6" type="ORF">SAMN05428946_1642</name>
</gene>
<proteinExistence type="predicted"/>
<feature type="transmembrane region" description="Helical" evidence="5">
    <location>
        <begin position="118"/>
        <end position="139"/>
    </location>
</feature>
<dbReference type="STRING" id="550447.SAMN05428946_1642"/>
<evidence type="ECO:0000256" key="4">
    <source>
        <dbReference type="ARBA" id="ARBA00023136"/>
    </source>
</evidence>